<dbReference type="PROSITE" id="PS51257">
    <property type="entry name" value="PROKAR_LIPOPROTEIN"/>
    <property type="match status" value="1"/>
</dbReference>
<dbReference type="EMBL" id="FUZI01000001">
    <property type="protein sequence ID" value="SKC30578.1"/>
    <property type="molecule type" value="Genomic_DNA"/>
</dbReference>
<name>A0A1T5HUT3_9GAMM</name>
<sequence>MFNIKKCLIFILLPLFLIGCGGENEEQLPQEIVAINAQDLLTFAPIKNTQVVDLRNKVTAENNQSLIIESVESIDNKCSFNENDIEGLTFKVTTTDSENVCRFKYNVKPASSQYKGTSEAIVQVVVTKDYTRGDFLPPVSRTVIEGGLLTLNSKDLLIESGFEIDPTSVYLIGDTGSSDIGMIAGVDASSIKYQAPAATTGTVRIFYTEIDSIKNIARPGIIYIAIGQESNHSPIALDQRIDALDRREVDIPIDISSYISDPDGDDIQLIDTKSITGRVIIDSPHSFLYTPGSSGKEVITYIVSDHNGGYGIGLLTFDVNEYKSIVDSVQNLTFTPPLTFNQLSVIDGVYTDSYKELGFTGYTGLYPTFSKDLAEAYCKTKGMKLASLAELKAMRTNVLADMPIFQTDYRWHSGIKYLTHDANAISLETGSTASVSDGYFSCTNDLTAHGWEFLDPYYSGLFNTPTKIYITSKTAGDSIFLPDDDYNLTYKFEALSVDGILIDPTLASTYLSVSISGNTITVTKKSNAYAIAATLEISDIIAPSTKTKLILGVSLCPLSVTPPVADELSCILVLHPRKGYDASGTEAFSTALSNNMLTILGMKEKQIHSLGSKQVGKGVTKFQTIRWGDKDTTYSTRKNWLEKLKLVCDAMSKLKVDGRDNWVVGADNIKPQRGTATRVAFLIPSPEYYPAKDFVEWMWKQDGRTEYVGNYGLGYANADPKVTTYVNQSTTTTTFLQQSAFVPETYTFPSCWSKN</sequence>
<reference evidence="1 2" key="1">
    <citation type="submission" date="2017-02" db="EMBL/GenBank/DDBJ databases">
        <authorList>
            <person name="Peterson S.W."/>
        </authorList>
    </citation>
    <scope>NUCLEOTIDE SEQUENCE [LARGE SCALE GENOMIC DNA]</scope>
    <source>
        <strain evidence="2">type strain: NCCB 100098</strain>
    </source>
</reference>
<evidence type="ECO:0000313" key="1">
    <source>
        <dbReference type="EMBL" id="SKC30578.1"/>
    </source>
</evidence>
<dbReference type="OrthoDB" id="5903079at2"/>
<accession>A0A1T5HUT3</accession>
<evidence type="ECO:0000313" key="2">
    <source>
        <dbReference type="Proteomes" id="UP000189966"/>
    </source>
</evidence>
<dbReference type="RefSeq" id="WP_080155458.1">
    <property type="nucleotide sequence ID" value="NZ_FUZI01000001.1"/>
</dbReference>
<gene>
    <name evidence="1" type="ORF">CZ809_00050</name>
</gene>
<proteinExistence type="predicted"/>
<dbReference type="Proteomes" id="UP000189966">
    <property type="component" value="Unassembled WGS sequence"/>
</dbReference>
<dbReference type="AlphaFoldDB" id="A0A1T5HUT3"/>
<organism evidence="1 2">
    <name type="scientific">Photobacterium piscicola</name>
    <dbReference type="NCBI Taxonomy" id="1378299"/>
    <lineage>
        <taxon>Bacteria</taxon>
        <taxon>Pseudomonadati</taxon>
        <taxon>Pseudomonadota</taxon>
        <taxon>Gammaproteobacteria</taxon>
        <taxon>Vibrionales</taxon>
        <taxon>Vibrionaceae</taxon>
        <taxon>Photobacterium</taxon>
    </lineage>
</organism>
<dbReference type="Pfam" id="PF17963">
    <property type="entry name" value="Big_9"/>
    <property type="match status" value="1"/>
</dbReference>
<protein>
    <submittedName>
        <fullName evidence="1">Uncharacterized protein</fullName>
    </submittedName>
</protein>